<proteinExistence type="predicted"/>
<gene>
    <name evidence="2" type="ORF">LNQ82_04545</name>
</gene>
<accession>A0AAE9HYR9</accession>
<name>A0AAE9HYR9_9NEIS</name>
<organism evidence="2 3">
    <name type="scientific">Conchiformibius steedae DSM 2580</name>
    <dbReference type="NCBI Taxonomy" id="1121352"/>
    <lineage>
        <taxon>Bacteria</taxon>
        <taxon>Pseudomonadati</taxon>
        <taxon>Pseudomonadota</taxon>
        <taxon>Betaproteobacteria</taxon>
        <taxon>Neisseriales</taxon>
        <taxon>Neisseriaceae</taxon>
        <taxon>Conchiformibius</taxon>
    </lineage>
</organism>
<evidence type="ECO:0000313" key="2">
    <source>
        <dbReference type="EMBL" id="URD68420.1"/>
    </source>
</evidence>
<evidence type="ECO:0000313" key="3">
    <source>
        <dbReference type="Proteomes" id="UP001056819"/>
    </source>
</evidence>
<dbReference type="Pfam" id="PF02486">
    <property type="entry name" value="Rep_trans"/>
    <property type="match status" value="1"/>
</dbReference>
<evidence type="ECO:0000259" key="1">
    <source>
        <dbReference type="Pfam" id="PF02486"/>
    </source>
</evidence>
<reference evidence="2" key="1">
    <citation type="submission" date="2022-05" db="EMBL/GenBank/DDBJ databases">
        <title>Alysiella filiformis genome sequencing.</title>
        <authorList>
            <person name="Viehboeck T."/>
        </authorList>
    </citation>
    <scope>NUCLEOTIDE SEQUENCE</scope>
    <source>
        <strain evidence="2">DSM 2580</strain>
    </source>
</reference>
<dbReference type="RefSeq" id="WP_034333727.1">
    <property type="nucleotide sequence ID" value="NZ_CP097501.1"/>
</dbReference>
<keyword evidence="2" id="KW-0648">Protein biosynthesis</keyword>
<dbReference type="GO" id="GO:0003743">
    <property type="term" value="F:translation initiation factor activity"/>
    <property type="evidence" value="ECO:0007669"/>
    <property type="project" value="UniProtKB-KW"/>
</dbReference>
<dbReference type="AlphaFoldDB" id="A0AAE9HYR9"/>
<dbReference type="EMBL" id="CP097501">
    <property type="protein sequence ID" value="URD68420.1"/>
    <property type="molecule type" value="Genomic_DNA"/>
</dbReference>
<protein>
    <submittedName>
        <fullName evidence="2">Replication initiation factor domain-containing protein</fullName>
    </submittedName>
</protein>
<dbReference type="InterPro" id="IPR003491">
    <property type="entry name" value="REP-like_C"/>
</dbReference>
<keyword evidence="2" id="KW-0396">Initiation factor</keyword>
<dbReference type="Proteomes" id="UP001056819">
    <property type="component" value="Chromosome"/>
</dbReference>
<feature type="domain" description="Replication initiation protein-like C-terminal" evidence="1">
    <location>
        <begin position="218"/>
        <end position="380"/>
    </location>
</feature>
<sequence length="470" mass="52985">MGYEIVKTESGKYTLYIDGCHIHDYSRRRDAVRRVRQLQERGGADAQTDSRAAAAVCAVAQPAPASNTGGTDCAGQVSQSYSHTVMVRGKVKHIPLRRGVGTAAHIDTLTLTMREDVFAEEVQVHTDETKATLAKSISQTLHTLMGFGIYEERNGINGYKYSYRMGTDNATYGIVAFGGTNQKGSVMIYFYGDGLTAAKDGWETRLYNWLSAFAPYATITRCDLAHDFLDGGYTPDQAYQDWLGGGYTANNRRPRARKHGYDWLDDQRTGKTFYVGTPQSSRLLRVYEKGCEQGDYTSPWVRVELQLRNREIIIPHEILLYPGEYLTGTYPALAALFARYTHAPKKVEYIKKSVEIGLEHCVRYASMQASGTVNALEAYGLADHEIVKLLKGGKKKLPKRLRADRYDCNHADVIYLHELLGKPDVAVKDYMDGLYRQEQASKRQAYFDRLEQDAMQHRMSADYQSFGRML</sequence>